<name>A0A1I7KQG9_9BACL</name>
<proteinExistence type="predicted"/>
<keyword evidence="1" id="KW-1133">Transmembrane helix</keyword>
<evidence type="ECO:0008006" key="4">
    <source>
        <dbReference type="Google" id="ProtNLM"/>
    </source>
</evidence>
<dbReference type="RefSeq" id="WP_035462182.1">
    <property type="nucleotide sequence ID" value="NZ_FPBV01000018.1"/>
</dbReference>
<evidence type="ECO:0000313" key="3">
    <source>
        <dbReference type="Proteomes" id="UP000183508"/>
    </source>
</evidence>
<reference evidence="3" key="1">
    <citation type="submission" date="2016-10" db="EMBL/GenBank/DDBJ databases">
        <authorList>
            <person name="Varghese N."/>
        </authorList>
    </citation>
    <scope>NUCLEOTIDE SEQUENCE [LARGE SCALE GENOMIC DNA]</scope>
    <source>
        <strain evidence="3">DSM 17980</strain>
    </source>
</reference>
<keyword evidence="3" id="KW-1185">Reference proteome</keyword>
<dbReference type="AlphaFoldDB" id="A0A1I7KQG9"/>
<dbReference type="EMBL" id="FPBV01000018">
    <property type="protein sequence ID" value="SFU99692.1"/>
    <property type="molecule type" value="Genomic_DNA"/>
</dbReference>
<accession>A0A1I7KQG9</accession>
<dbReference type="InterPro" id="IPR024490">
    <property type="entry name" value="DUF2759"/>
</dbReference>
<keyword evidence="1" id="KW-0812">Transmembrane</keyword>
<gene>
    <name evidence="2" type="ORF">SAMN05421543_11817</name>
</gene>
<dbReference type="Proteomes" id="UP000183508">
    <property type="component" value="Unassembled WGS sequence"/>
</dbReference>
<protein>
    <recommendedName>
        <fullName evidence="4">DUF2759 domain-containing protein</fullName>
    </recommendedName>
</protein>
<feature type="transmembrane region" description="Helical" evidence="1">
    <location>
        <begin position="6"/>
        <end position="27"/>
    </location>
</feature>
<keyword evidence="1" id="KW-0472">Membrane</keyword>
<feature type="transmembrane region" description="Helical" evidence="1">
    <location>
        <begin position="39"/>
        <end position="60"/>
    </location>
</feature>
<evidence type="ECO:0000256" key="1">
    <source>
        <dbReference type="SAM" id="Phobius"/>
    </source>
</evidence>
<evidence type="ECO:0000313" key="2">
    <source>
        <dbReference type="EMBL" id="SFU99692.1"/>
    </source>
</evidence>
<sequence>MVEHYLHPWVVAVFLLAFTVMSLVGLIRLLRDRNLFGSVLLLLSTCIFGYSTWIAATLHVTG</sequence>
<dbReference type="Pfam" id="PF10958">
    <property type="entry name" value="DUF2759"/>
    <property type="match status" value="1"/>
</dbReference>
<dbReference type="STRING" id="392015.SAMN05421543_11817"/>
<dbReference type="OrthoDB" id="2377135at2"/>
<organism evidence="2 3">
    <name type="scientific">Alicyclobacillus macrosporangiidus</name>
    <dbReference type="NCBI Taxonomy" id="392015"/>
    <lineage>
        <taxon>Bacteria</taxon>
        <taxon>Bacillati</taxon>
        <taxon>Bacillota</taxon>
        <taxon>Bacilli</taxon>
        <taxon>Bacillales</taxon>
        <taxon>Alicyclobacillaceae</taxon>
        <taxon>Alicyclobacillus</taxon>
    </lineage>
</organism>